<keyword evidence="9" id="KW-0811">Translocation</keyword>
<accession>A0A8X8YW42</accession>
<organism evidence="13">
    <name type="scientific">Salvia splendens</name>
    <name type="common">Scarlet sage</name>
    <dbReference type="NCBI Taxonomy" id="180675"/>
    <lineage>
        <taxon>Eukaryota</taxon>
        <taxon>Viridiplantae</taxon>
        <taxon>Streptophyta</taxon>
        <taxon>Embryophyta</taxon>
        <taxon>Tracheophyta</taxon>
        <taxon>Spermatophyta</taxon>
        <taxon>Magnoliopsida</taxon>
        <taxon>eudicotyledons</taxon>
        <taxon>Gunneridae</taxon>
        <taxon>Pentapetalae</taxon>
        <taxon>asterids</taxon>
        <taxon>lamiids</taxon>
        <taxon>Lamiales</taxon>
        <taxon>Lamiaceae</taxon>
        <taxon>Nepetoideae</taxon>
        <taxon>Mentheae</taxon>
        <taxon>Salviinae</taxon>
        <taxon>Salvia</taxon>
        <taxon>Salvia subgen. Calosphace</taxon>
        <taxon>core Calosphace</taxon>
    </lineage>
</organism>
<feature type="region of interest" description="Disordered" evidence="11">
    <location>
        <begin position="1"/>
        <end position="31"/>
    </location>
</feature>
<evidence type="ECO:0000256" key="4">
    <source>
        <dbReference type="ARBA" id="ARBA00022448"/>
    </source>
</evidence>
<sequence length="431" mass="49054">MKKTSGGGGGGGGSGAAGDKKRGRRSYVDSSTDIPSRLASLIELYGCDCTAHFVSSPVPDMKQAAKKDVFQTFAEKVRDHKELESRWAVLQETRVEYFRGKDFVSFLRNHPEIKDLLESDKNLEIEDIANSLLRKNLIVRCDRVVKTVRPGKRKLSTWPAHLEIFPLKWLYLRVSLSTCSIVLGWNGDVIGKYGEAILVLFWLFLYNSMLSEEGAMVDQVFSDNDAFFAWTFVNRRPLWQTLLSFCWPVLTLAICLFPVYPHQVKLLILYFCAGVLLLILCLLLLRALVFGALWIVLGKRVWFFPNILAEEATLKELFQFWPQKDEGERPKWTARLFFALVAVLVILLLRHHAPDEAARARYQKRVSNIIDDVLEWSPRLALSGMMDKVNETDSENNTTDDGVKATPQPDHTAGETIPEEFEADETPDHHY</sequence>
<protein>
    <recommendedName>
        <fullName evidence="3">Translocation protein SEC62</fullName>
    </recommendedName>
</protein>
<keyword evidence="6" id="KW-0256">Endoplasmic reticulum</keyword>
<keyword evidence="14" id="KW-1185">Reference proteome</keyword>
<evidence type="ECO:0000256" key="12">
    <source>
        <dbReference type="SAM" id="Phobius"/>
    </source>
</evidence>
<keyword evidence="7" id="KW-0653">Protein transport</keyword>
<feature type="transmembrane region" description="Helical" evidence="12">
    <location>
        <begin position="267"/>
        <end position="297"/>
    </location>
</feature>
<dbReference type="EMBL" id="PNBA02000965">
    <property type="protein sequence ID" value="KAG6382682.1"/>
    <property type="molecule type" value="Genomic_DNA"/>
</dbReference>
<keyword evidence="5 12" id="KW-0812">Transmembrane</keyword>
<gene>
    <name evidence="13" type="ORF">SASPL_157612</name>
</gene>
<name>A0A8X8YW42_SALSN</name>
<evidence type="ECO:0000256" key="3">
    <source>
        <dbReference type="ARBA" id="ARBA00021257"/>
    </source>
</evidence>
<keyword evidence="4" id="KW-0813">Transport</keyword>
<evidence type="ECO:0000256" key="8">
    <source>
        <dbReference type="ARBA" id="ARBA00022989"/>
    </source>
</evidence>
<evidence type="ECO:0000256" key="11">
    <source>
        <dbReference type="SAM" id="MobiDB-lite"/>
    </source>
</evidence>
<dbReference type="GO" id="GO:0031204">
    <property type="term" value="P:post-translational protein targeting to membrane, translocation"/>
    <property type="evidence" value="ECO:0007669"/>
    <property type="project" value="TreeGrafter"/>
</dbReference>
<evidence type="ECO:0000256" key="9">
    <source>
        <dbReference type="ARBA" id="ARBA00023010"/>
    </source>
</evidence>
<evidence type="ECO:0000256" key="5">
    <source>
        <dbReference type="ARBA" id="ARBA00022692"/>
    </source>
</evidence>
<evidence type="ECO:0000313" key="14">
    <source>
        <dbReference type="Proteomes" id="UP000298416"/>
    </source>
</evidence>
<dbReference type="PANTHER" id="PTHR12443">
    <property type="entry name" value="TRANSLOCATION PROTEIN SEC62"/>
    <property type="match status" value="1"/>
</dbReference>
<comment type="caution">
    <text evidence="13">The sequence shown here is derived from an EMBL/GenBank/DDBJ whole genome shotgun (WGS) entry which is preliminary data.</text>
</comment>
<feature type="transmembrane region" description="Helical" evidence="12">
    <location>
        <begin position="238"/>
        <end position="260"/>
    </location>
</feature>
<evidence type="ECO:0000256" key="6">
    <source>
        <dbReference type="ARBA" id="ARBA00022824"/>
    </source>
</evidence>
<feature type="transmembrane region" description="Helical" evidence="12">
    <location>
        <begin position="332"/>
        <end position="349"/>
    </location>
</feature>
<reference evidence="13" key="1">
    <citation type="submission" date="2018-01" db="EMBL/GenBank/DDBJ databases">
        <authorList>
            <person name="Mao J.F."/>
        </authorList>
    </citation>
    <scope>NUCLEOTIDE SEQUENCE</scope>
    <source>
        <strain evidence="13">Huo1</strain>
        <tissue evidence="13">Leaf</tissue>
    </source>
</reference>
<evidence type="ECO:0000256" key="10">
    <source>
        <dbReference type="ARBA" id="ARBA00023136"/>
    </source>
</evidence>
<dbReference type="GO" id="GO:0005789">
    <property type="term" value="C:endoplasmic reticulum membrane"/>
    <property type="evidence" value="ECO:0007669"/>
    <property type="project" value="UniProtKB-SubCell"/>
</dbReference>
<feature type="region of interest" description="Disordered" evidence="11">
    <location>
        <begin position="390"/>
        <end position="431"/>
    </location>
</feature>
<dbReference type="Proteomes" id="UP000298416">
    <property type="component" value="Unassembled WGS sequence"/>
</dbReference>
<evidence type="ECO:0000313" key="13">
    <source>
        <dbReference type="EMBL" id="KAG6382682.1"/>
    </source>
</evidence>
<feature type="compositionally biased region" description="Gly residues" evidence="11">
    <location>
        <begin position="1"/>
        <end position="16"/>
    </location>
</feature>
<comment type="similarity">
    <text evidence="2">Belongs to the SEC62 family.</text>
</comment>
<dbReference type="AlphaFoldDB" id="A0A8X8YW42"/>
<dbReference type="PANTHER" id="PTHR12443:SF9">
    <property type="entry name" value="TRANSLOCATION PROTEIN SEC62"/>
    <property type="match status" value="1"/>
</dbReference>
<proteinExistence type="inferred from homology"/>
<dbReference type="Pfam" id="PF03839">
    <property type="entry name" value="Sec62"/>
    <property type="match status" value="1"/>
</dbReference>
<reference evidence="13" key="2">
    <citation type="submission" date="2020-08" db="EMBL/GenBank/DDBJ databases">
        <title>Plant Genome Project.</title>
        <authorList>
            <person name="Zhang R.-G."/>
        </authorList>
    </citation>
    <scope>NUCLEOTIDE SEQUENCE</scope>
    <source>
        <strain evidence="13">Huo1</strain>
        <tissue evidence="13">Leaf</tissue>
    </source>
</reference>
<keyword evidence="10 12" id="KW-0472">Membrane</keyword>
<keyword evidence="8 12" id="KW-1133">Transmembrane helix</keyword>
<evidence type="ECO:0000256" key="2">
    <source>
        <dbReference type="ARBA" id="ARBA00010604"/>
    </source>
</evidence>
<dbReference type="InterPro" id="IPR004728">
    <property type="entry name" value="Sec62"/>
</dbReference>
<comment type="subcellular location">
    <subcellularLocation>
        <location evidence="1">Endoplasmic reticulum membrane</location>
        <topology evidence="1">Multi-pass membrane protein</topology>
    </subcellularLocation>
</comment>
<evidence type="ECO:0000256" key="1">
    <source>
        <dbReference type="ARBA" id="ARBA00004477"/>
    </source>
</evidence>
<evidence type="ECO:0000256" key="7">
    <source>
        <dbReference type="ARBA" id="ARBA00022927"/>
    </source>
</evidence>